<proteinExistence type="predicted"/>
<keyword evidence="3" id="KW-1185">Reference proteome</keyword>
<dbReference type="EMBL" id="KK107314">
    <property type="protein sequence ID" value="EZA52839.1"/>
    <property type="molecule type" value="Genomic_DNA"/>
</dbReference>
<evidence type="ECO:0000256" key="1">
    <source>
        <dbReference type="SAM" id="SignalP"/>
    </source>
</evidence>
<dbReference type="PANTHER" id="PTHR33426">
    <property type="entry name" value="C2H2-TYPE DOMAIN-CONTAINING PROTEIN"/>
    <property type="match status" value="1"/>
</dbReference>
<name>A0A026WCR4_OOCBI</name>
<protein>
    <recommendedName>
        <fullName evidence="4">Secreted protein</fullName>
    </recommendedName>
</protein>
<organism evidence="2 3">
    <name type="scientific">Ooceraea biroi</name>
    <name type="common">Clonal raider ant</name>
    <name type="synonym">Cerapachys biroi</name>
    <dbReference type="NCBI Taxonomy" id="2015173"/>
    <lineage>
        <taxon>Eukaryota</taxon>
        <taxon>Metazoa</taxon>
        <taxon>Ecdysozoa</taxon>
        <taxon>Arthropoda</taxon>
        <taxon>Hexapoda</taxon>
        <taxon>Insecta</taxon>
        <taxon>Pterygota</taxon>
        <taxon>Neoptera</taxon>
        <taxon>Endopterygota</taxon>
        <taxon>Hymenoptera</taxon>
        <taxon>Apocrita</taxon>
        <taxon>Aculeata</taxon>
        <taxon>Formicoidea</taxon>
        <taxon>Formicidae</taxon>
        <taxon>Dorylinae</taxon>
        <taxon>Ooceraea</taxon>
    </lineage>
</organism>
<dbReference type="PANTHER" id="PTHR33426:SF45">
    <property type="entry name" value="IMMUNODEFICIENCY LENTIVIRAL MATRIX N-TERMINAL DOMAIN-CONTAINING PROTEIN-RELATED"/>
    <property type="match status" value="1"/>
</dbReference>
<dbReference type="AlphaFoldDB" id="A0A026WCR4"/>
<gene>
    <name evidence="2" type="ORF">X777_07675</name>
</gene>
<evidence type="ECO:0000313" key="3">
    <source>
        <dbReference type="Proteomes" id="UP000053097"/>
    </source>
</evidence>
<evidence type="ECO:0000313" key="2">
    <source>
        <dbReference type="EMBL" id="EZA52839.1"/>
    </source>
</evidence>
<accession>A0A026WCR4</accession>
<keyword evidence="1" id="KW-0732">Signal</keyword>
<feature type="signal peptide" evidence="1">
    <location>
        <begin position="1"/>
        <end position="31"/>
    </location>
</feature>
<sequence length="239" mass="26995">MGARVLVQDRLLAKVLAALLALVRLLPGVDAQMLIEDRALAEVAPAVHAAIRLLVRVDAQVLREMGLLPKSFAALRARIRPRFDVYASVLQQRGLLLELLLTDRAAHVQRHAGRTSVLYHVGQALGAALLLDVLQGAKAARATRAKNRVISAFRVLEVSGILDGIGVRRRTKRARLRVRVAKRRRHLFLTLLGREGNILRPERRCHSVLEDEMRAHIYNERTACVDRRYSTVWNEREER</sequence>
<reference evidence="2 3" key="1">
    <citation type="journal article" date="2014" name="Curr. Biol.">
        <title>The genome of the clonal raider ant Cerapachys biroi.</title>
        <authorList>
            <person name="Oxley P.R."/>
            <person name="Ji L."/>
            <person name="Fetter-Pruneda I."/>
            <person name="McKenzie S.K."/>
            <person name="Li C."/>
            <person name="Hu H."/>
            <person name="Zhang G."/>
            <person name="Kronauer D.J."/>
        </authorList>
    </citation>
    <scope>NUCLEOTIDE SEQUENCE [LARGE SCALE GENOMIC DNA]</scope>
</reference>
<evidence type="ECO:0008006" key="4">
    <source>
        <dbReference type="Google" id="ProtNLM"/>
    </source>
</evidence>
<feature type="chain" id="PRO_5001545711" description="Secreted protein" evidence="1">
    <location>
        <begin position="32"/>
        <end position="239"/>
    </location>
</feature>
<dbReference type="Proteomes" id="UP000053097">
    <property type="component" value="Unassembled WGS sequence"/>
</dbReference>